<keyword evidence="3" id="KW-0238">DNA-binding</keyword>
<gene>
    <name evidence="6" type="ORF">L1F29_06430</name>
</gene>
<reference evidence="6" key="1">
    <citation type="submission" date="2022-01" db="EMBL/GenBank/DDBJ databases">
        <title>Paenibacillus spongiae sp. nov., isolated from marine sponge.</title>
        <authorList>
            <person name="Li Z."/>
            <person name="Zhang M."/>
        </authorList>
    </citation>
    <scope>NUCLEOTIDE SEQUENCE</scope>
    <source>
        <strain evidence="6">PHS-Z3</strain>
    </source>
</reference>
<accession>A0ABY5SBX6</accession>
<dbReference type="InterPro" id="IPR036388">
    <property type="entry name" value="WH-like_DNA-bd_sf"/>
</dbReference>
<evidence type="ECO:0000313" key="7">
    <source>
        <dbReference type="Proteomes" id="UP001057877"/>
    </source>
</evidence>
<dbReference type="PANTHER" id="PTHR30126:SF39">
    <property type="entry name" value="HTH-TYPE TRANSCRIPTIONAL REGULATOR CYSL"/>
    <property type="match status" value="1"/>
</dbReference>
<evidence type="ECO:0000256" key="4">
    <source>
        <dbReference type="ARBA" id="ARBA00023163"/>
    </source>
</evidence>
<evidence type="ECO:0000256" key="1">
    <source>
        <dbReference type="ARBA" id="ARBA00009437"/>
    </source>
</evidence>
<dbReference type="RefSeq" id="WP_258387518.1">
    <property type="nucleotide sequence ID" value="NZ_CP091430.1"/>
</dbReference>
<dbReference type="Pfam" id="PF00126">
    <property type="entry name" value="HTH_1"/>
    <property type="match status" value="1"/>
</dbReference>
<dbReference type="Pfam" id="PF03466">
    <property type="entry name" value="LysR_substrate"/>
    <property type="match status" value="1"/>
</dbReference>
<sequence>MDQSLLVFVTVAEKGSFTRTAEELHMTQPAVSQYVQMLEKSAGAKLLDRTNKYVRLTKAGEIVYHHAKEILGLYTRMDTLVADLMQVASGPVSIGASFTFGEYALPHMIADMLEEYPLIGPTITIGNTAEICGALLSHELDVGIIEGDYKHDKLYVTPFAEDAMELIVSSKHPFASAAPDFIVSTGEMPGETWIVRESGSGTREASDRWFESLGFMPRSMMAFGSTQLIKESVEAGLGVTLLSRMSVRKELQLGTLKAVKAAGTPVKRNFSLVTHAAPYHTKAVQVFIACLQNGSWSR</sequence>
<dbReference type="InterPro" id="IPR005119">
    <property type="entry name" value="LysR_subst-bd"/>
</dbReference>
<dbReference type="Gene3D" id="1.10.10.10">
    <property type="entry name" value="Winged helix-like DNA-binding domain superfamily/Winged helix DNA-binding domain"/>
    <property type="match status" value="1"/>
</dbReference>
<keyword evidence="2" id="KW-0805">Transcription regulation</keyword>
<dbReference type="Proteomes" id="UP001057877">
    <property type="component" value="Chromosome"/>
</dbReference>
<feature type="domain" description="HTH lysR-type" evidence="5">
    <location>
        <begin position="1"/>
        <end position="57"/>
    </location>
</feature>
<dbReference type="CDD" id="cd08420">
    <property type="entry name" value="PBP2_CysL_like"/>
    <property type="match status" value="1"/>
</dbReference>
<proteinExistence type="inferred from homology"/>
<evidence type="ECO:0000259" key="5">
    <source>
        <dbReference type="PROSITE" id="PS50931"/>
    </source>
</evidence>
<dbReference type="SUPFAM" id="SSF53850">
    <property type="entry name" value="Periplasmic binding protein-like II"/>
    <property type="match status" value="1"/>
</dbReference>
<dbReference type="PANTHER" id="PTHR30126">
    <property type="entry name" value="HTH-TYPE TRANSCRIPTIONAL REGULATOR"/>
    <property type="match status" value="1"/>
</dbReference>
<keyword evidence="4" id="KW-0804">Transcription</keyword>
<dbReference type="SUPFAM" id="SSF46785">
    <property type="entry name" value="Winged helix' DNA-binding domain"/>
    <property type="match status" value="1"/>
</dbReference>
<dbReference type="PROSITE" id="PS50931">
    <property type="entry name" value="HTH_LYSR"/>
    <property type="match status" value="1"/>
</dbReference>
<dbReference type="EMBL" id="CP091430">
    <property type="protein sequence ID" value="UVI31456.1"/>
    <property type="molecule type" value="Genomic_DNA"/>
</dbReference>
<evidence type="ECO:0000313" key="6">
    <source>
        <dbReference type="EMBL" id="UVI31456.1"/>
    </source>
</evidence>
<evidence type="ECO:0000256" key="2">
    <source>
        <dbReference type="ARBA" id="ARBA00023015"/>
    </source>
</evidence>
<comment type="similarity">
    <text evidence="1">Belongs to the LysR transcriptional regulatory family.</text>
</comment>
<evidence type="ECO:0000256" key="3">
    <source>
        <dbReference type="ARBA" id="ARBA00023125"/>
    </source>
</evidence>
<dbReference type="Gene3D" id="3.40.190.10">
    <property type="entry name" value="Periplasmic binding protein-like II"/>
    <property type="match status" value="2"/>
</dbReference>
<name>A0ABY5SBX6_9BACL</name>
<organism evidence="6 7">
    <name type="scientific">Paenibacillus spongiae</name>
    <dbReference type="NCBI Taxonomy" id="2909671"/>
    <lineage>
        <taxon>Bacteria</taxon>
        <taxon>Bacillati</taxon>
        <taxon>Bacillota</taxon>
        <taxon>Bacilli</taxon>
        <taxon>Bacillales</taxon>
        <taxon>Paenibacillaceae</taxon>
        <taxon>Paenibacillus</taxon>
    </lineage>
</organism>
<dbReference type="InterPro" id="IPR036390">
    <property type="entry name" value="WH_DNA-bd_sf"/>
</dbReference>
<protein>
    <submittedName>
        <fullName evidence="6">LysR family transcriptional regulator</fullName>
    </submittedName>
</protein>
<keyword evidence="7" id="KW-1185">Reference proteome</keyword>
<dbReference type="PRINTS" id="PR00039">
    <property type="entry name" value="HTHLYSR"/>
</dbReference>
<dbReference type="InterPro" id="IPR000847">
    <property type="entry name" value="LysR_HTH_N"/>
</dbReference>